<evidence type="ECO:0000313" key="3">
    <source>
        <dbReference type="EMBL" id="KPL52925.1"/>
    </source>
</evidence>
<dbReference type="InterPro" id="IPR051450">
    <property type="entry name" value="Gfo/Idh/MocA_Oxidoreductases"/>
</dbReference>
<dbReference type="PANTHER" id="PTHR43377:SF8">
    <property type="entry name" value="BLR3664 PROTEIN"/>
    <property type="match status" value="1"/>
</dbReference>
<dbReference type="RefSeq" id="WP_054359088.1">
    <property type="nucleotide sequence ID" value="NZ_LJYW01000001.1"/>
</dbReference>
<reference evidence="3 4" key="2">
    <citation type="submission" date="2015-10" db="EMBL/GenBank/DDBJ databases">
        <title>Draft Genome Sequence of Prosthecomicrobium hirschii ATCC 27832.</title>
        <authorList>
            <person name="Daniel J."/>
            <person name="Givan S.A."/>
            <person name="Brun Y.V."/>
            <person name="Brown P.J."/>
        </authorList>
    </citation>
    <scope>NUCLEOTIDE SEQUENCE [LARGE SCALE GENOMIC DNA]</scope>
    <source>
        <strain evidence="3 4">16</strain>
    </source>
</reference>
<dbReference type="InterPro" id="IPR000683">
    <property type="entry name" value="Gfo/Idh/MocA-like_OxRdtase_N"/>
</dbReference>
<protein>
    <submittedName>
        <fullName evidence="3">Oxidoreductase</fullName>
    </submittedName>
</protein>
<feature type="domain" description="GFO/IDH/MocA-like oxidoreductase" evidence="2">
    <location>
        <begin position="138"/>
        <end position="249"/>
    </location>
</feature>
<dbReference type="STRING" id="665126.ABB55_12450"/>
<dbReference type="InterPro" id="IPR036291">
    <property type="entry name" value="NAD(P)-bd_dom_sf"/>
</dbReference>
<evidence type="ECO:0000259" key="2">
    <source>
        <dbReference type="Pfam" id="PF22725"/>
    </source>
</evidence>
<sequence>MTARPSGRPPVRILVAGAGLIGRAHIGRILADPDTGLAGIADPSPGARDHAAALGVPWFETLERGLDGARPDGVILATPNQLHVAGGLAAIAASVPVLVEKPIAETVAGAVELAEASERTGVPVLVGHHRRHSPIAARARAIVASGQLGRIVAVNGMSWLRKPDSGYFDGAGAWRREPGGGPILINLVHVVDDLRALCGDIVAVQAVASSATRGFAVEDTAAVLFTFASGALGTLALSDTAVGPWSWELTSGENKAYPATGEACYLIAGTEAALSVPRLELWRHEGAPHWFHPIAATRLVAPEADPLVLQLKHFAAVVRGEDKPLVDARSAARTLAATLAVSAAAASGGTVRPEL</sequence>
<dbReference type="AlphaFoldDB" id="A0A0P6WE36"/>
<dbReference type="EMBL" id="LJYW01000001">
    <property type="protein sequence ID" value="KPL52925.1"/>
    <property type="molecule type" value="Genomic_DNA"/>
</dbReference>
<dbReference type="Gene3D" id="3.30.360.10">
    <property type="entry name" value="Dihydrodipicolinate Reductase, domain 2"/>
    <property type="match status" value="1"/>
</dbReference>
<dbReference type="SUPFAM" id="SSF55347">
    <property type="entry name" value="Glyceraldehyde-3-phosphate dehydrogenase-like, C-terminal domain"/>
    <property type="match status" value="1"/>
</dbReference>
<dbReference type="Pfam" id="PF22725">
    <property type="entry name" value="GFO_IDH_MocA_C3"/>
    <property type="match status" value="1"/>
</dbReference>
<dbReference type="PANTHER" id="PTHR43377">
    <property type="entry name" value="BILIVERDIN REDUCTASE A"/>
    <property type="match status" value="1"/>
</dbReference>
<dbReference type="Gene3D" id="3.40.50.720">
    <property type="entry name" value="NAD(P)-binding Rossmann-like Domain"/>
    <property type="match status" value="1"/>
</dbReference>
<evidence type="ECO:0000313" key="4">
    <source>
        <dbReference type="Proteomes" id="UP000048984"/>
    </source>
</evidence>
<keyword evidence="4" id="KW-1185">Reference proteome</keyword>
<gene>
    <name evidence="3" type="ORF">ABB55_12450</name>
</gene>
<organism evidence="3 4">
    <name type="scientific">Prosthecodimorpha hirschii</name>
    <dbReference type="NCBI Taxonomy" id="665126"/>
    <lineage>
        <taxon>Bacteria</taxon>
        <taxon>Pseudomonadati</taxon>
        <taxon>Pseudomonadota</taxon>
        <taxon>Alphaproteobacteria</taxon>
        <taxon>Hyphomicrobiales</taxon>
        <taxon>Ancalomicrobiaceae</taxon>
        <taxon>Prosthecodimorpha</taxon>
    </lineage>
</organism>
<proteinExistence type="predicted"/>
<accession>A0A0P6WE36</accession>
<feature type="domain" description="Gfo/Idh/MocA-like oxidoreductase N-terminal" evidence="1">
    <location>
        <begin position="11"/>
        <end position="128"/>
    </location>
</feature>
<evidence type="ECO:0000259" key="1">
    <source>
        <dbReference type="Pfam" id="PF01408"/>
    </source>
</evidence>
<dbReference type="Pfam" id="PF01408">
    <property type="entry name" value="GFO_IDH_MocA"/>
    <property type="match status" value="1"/>
</dbReference>
<dbReference type="SUPFAM" id="SSF51735">
    <property type="entry name" value="NAD(P)-binding Rossmann-fold domains"/>
    <property type="match status" value="1"/>
</dbReference>
<comment type="caution">
    <text evidence="3">The sequence shown here is derived from an EMBL/GenBank/DDBJ whole genome shotgun (WGS) entry which is preliminary data.</text>
</comment>
<dbReference type="InterPro" id="IPR055170">
    <property type="entry name" value="GFO_IDH_MocA-like_dom"/>
</dbReference>
<dbReference type="GO" id="GO:0000166">
    <property type="term" value="F:nucleotide binding"/>
    <property type="evidence" value="ECO:0007669"/>
    <property type="project" value="InterPro"/>
</dbReference>
<reference evidence="3 4" key="1">
    <citation type="submission" date="2015-09" db="EMBL/GenBank/DDBJ databases">
        <authorList>
            <person name="Jackson K.R."/>
            <person name="Lunt B.L."/>
            <person name="Fisher J.N.B."/>
            <person name="Gardner A.V."/>
            <person name="Bailey M.E."/>
            <person name="Deus L.M."/>
            <person name="Earl A.S."/>
            <person name="Gibby P.D."/>
            <person name="Hartmann K.A."/>
            <person name="Liu J.E."/>
            <person name="Manci A.M."/>
            <person name="Nielsen D.A."/>
            <person name="Solomon M.B."/>
            <person name="Breakwell D.P."/>
            <person name="Burnett S.H."/>
            <person name="Grose J.H."/>
        </authorList>
    </citation>
    <scope>NUCLEOTIDE SEQUENCE [LARGE SCALE GENOMIC DNA]</scope>
    <source>
        <strain evidence="3 4">16</strain>
    </source>
</reference>
<dbReference type="Proteomes" id="UP000048984">
    <property type="component" value="Unassembled WGS sequence"/>
</dbReference>
<name>A0A0P6WE36_9HYPH</name>